<dbReference type="Proteomes" id="UP000054567">
    <property type="component" value="Unassembled WGS sequence"/>
</dbReference>
<reference evidence="3" key="3">
    <citation type="journal article" date="2010" name="Genome Res.">
        <title>Population genomic sequencing of Coccidioides fungi reveals recent hybridization and transposon control.</title>
        <authorList>
            <person name="Neafsey D.E."/>
            <person name="Barker B.M."/>
            <person name="Sharpton T.J."/>
            <person name="Stajich J.E."/>
            <person name="Park D.J."/>
            <person name="Whiston E."/>
            <person name="Hung C.-Y."/>
            <person name="McMahan C."/>
            <person name="White J."/>
            <person name="Sykes S."/>
            <person name="Heiman D."/>
            <person name="Young S."/>
            <person name="Zeng Q."/>
            <person name="Abouelleil A."/>
            <person name="Aftuck L."/>
            <person name="Bessette D."/>
            <person name="Brown A."/>
            <person name="FitzGerald M."/>
            <person name="Lui A."/>
            <person name="Macdonald J.P."/>
            <person name="Priest M."/>
            <person name="Orbach M.J."/>
            <person name="Galgiani J.N."/>
            <person name="Kirkland T.N."/>
            <person name="Cole G.T."/>
            <person name="Birren B.W."/>
            <person name="Henn M.R."/>
            <person name="Taylor J.W."/>
            <person name="Rounsley S.D."/>
        </authorList>
    </citation>
    <scope>NUCLEOTIDE SEQUENCE [LARGE SCALE GENOMIC DNA]</scope>
    <source>
        <strain evidence="3">RMSCC 3488</strain>
    </source>
</reference>
<dbReference type="AlphaFoldDB" id="A0A0J6FLJ7"/>
<reference evidence="2 3" key="1">
    <citation type="submission" date="2007-06" db="EMBL/GenBank/DDBJ databases">
        <title>The Genome Sequence of Coccidioides posadasii RMSCC_3488.</title>
        <authorList>
            <consortium name="Coccidioides Genome Resources Consortium"/>
            <consortium name="The Broad Institute Genome Sequencing Platform"/>
            <person name="Henn M.R."/>
            <person name="Sykes S."/>
            <person name="Young S."/>
            <person name="Jaffe D."/>
            <person name="Berlin A."/>
            <person name="Alvarez P."/>
            <person name="Butler J."/>
            <person name="Gnerre S."/>
            <person name="Grabherr M."/>
            <person name="Mauceli E."/>
            <person name="Brockman W."/>
            <person name="Kodira C."/>
            <person name="Alvarado L."/>
            <person name="Zeng Q."/>
            <person name="Crawford M."/>
            <person name="Antoine C."/>
            <person name="Devon K."/>
            <person name="Galgiani J."/>
            <person name="Orsborn K."/>
            <person name="Lewis M.L."/>
            <person name="Nusbaum C."/>
            <person name="Galagan J."/>
            <person name="Birren B."/>
        </authorList>
    </citation>
    <scope>NUCLEOTIDE SEQUENCE [LARGE SCALE GENOMIC DNA]</scope>
    <source>
        <strain evidence="2 3">RMSCC 3488</strain>
    </source>
</reference>
<dbReference type="VEuPathDB" id="FungiDB:CPAG_07525"/>
<feature type="compositionally biased region" description="Basic and acidic residues" evidence="1">
    <location>
        <begin position="107"/>
        <end position="119"/>
    </location>
</feature>
<feature type="region of interest" description="Disordered" evidence="1">
    <location>
        <begin position="15"/>
        <end position="123"/>
    </location>
</feature>
<protein>
    <submittedName>
        <fullName evidence="2">Uncharacterized protein</fullName>
    </submittedName>
</protein>
<evidence type="ECO:0000256" key="1">
    <source>
        <dbReference type="SAM" id="MobiDB-lite"/>
    </source>
</evidence>
<evidence type="ECO:0000313" key="3">
    <source>
        <dbReference type="Proteomes" id="UP000054567"/>
    </source>
</evidence>
<proteinExistence type="predicted"/>
<sequence length="271" mass="30435">MAAGFWTVQGLGWAQDCRKPTPAISTTPNESRRGRMEARDEQSEKEEKKGGLGEERRGRMLEQRMPPPVSGVAFRGVCHHAPQGRPATSRALSLSESHDDDDDEDDDQRKQHGPADHSISRISFGTTGTGLFPRIFAWMTPWLWYQPLLPLSAMRPSPLSSNELYLLSGRRDNRVLCMQYVQGSEENGRWIALRFRGERSRPQRLSGASLSLKVRADSVSLLPAKIRTHPGCSKLACYSKDLNAGDWHVIGLSLAVLDFQLIRSISRVTRW</sequence>
<reference evidence="3" key="2">
    <citation type="journal article" date="2009" name="Genome Res.">
        <title>Comparative genomic analyses of the human fungal pathogens Coccidioides and their relatives.</title>
        <authorList>
            <person name="Sharpton T.J."/>
            <person name="Stajich J.E."/>
            <person name="Rounsley S.D."/>
            <person name="Gardner M.J."/>
            <person name="Wortman J.R."/>
            <person name="Jordar V.S."/>
            <person name="Maiti R."/>
            <person name="Kodira C.D."/>
            <person name="Neafsey D.E."/>
            <person name="Zeng Q."/>
            <person name="Hung C.-Y."/>
            <person name="McMahan C."/>
            <person name="Muszewska A."/>
            <person name="Grynberg M."/>
            <person name="Mandel M.A."/>
            <person name="Kellner E.M."/>
            <person name="Barker B.M."/>
            <person name="Galgiani J.N."/>
            <person name="Orbach M.J."/>
            <person name="Kirkland T.N."/>
            <person name="Cole G.T."/>
            <person name="Henn M.R."/>
            <person name="Birren B.W."/>
            <person name="Taylor J.W."/>
        </authorList>
    </citation>
    <scope>NUCLEOTIDE SEQUENCE [LARGE SCALE GENOMIC DNA]</scope>
    <source>
        <strain evidence="3">RMSCC 3488</strain>
    </source>
</reference>
<dbReference type="EMBL" id="DS268113">
    <property type="protein sequence ID" value="KMM71218.1"/>
    <property type="molecule type" value="Genomic_DNA"/>
</dbReference>
<gene>
    <name evidence="2" type="ORF">CPAG_07525</name>
</gene>
<name>A0A0J6FLJ7_COCPO</name>
<organism evidence="2 3">
    <name type="scientific">Coccidioides posadasii RMSCC 3488</name>
    <dbReference type="NCBI Taxonomy" id="454284"/>
    <lineage>
        <taxon>Eukaryota</taxon>
        <taxon>Fungi</taxon>
        <taxon>Dikarya</taxon>
        <taxon>Ascomycota</taxon>
        <taxon>Pezizomycotina</taxon>
        <taxon>Eurotiomycetes</taxon>
        <taxon>Eurotiomycetidae</taxon>
        <taxon>Onygenales</taxon>
        <taxon>Onygenaceae</taxon>
        <taxon>Coccidioides</taxon>
    </lineage>
</organism>
<feature type="compositionally biased region" description="Basic and acidic residues" evidence="1">
    <location>
        <begin position="30"/>
        <end position="62"/>
    </location>
</feature>
<accession>A0A0J6FLJ7</accession>
<evidence type="ECO:0000313" key="2">
    <source>
        <dbReference type="EMBL" id="KMM71218.1"/>
    </source>
</evidence>